<proteinExistence type="predicted"/>
<evidence type="ECO:0000313" key="1">
    <source>
        <dbReference type="EMBL" id="MEA5456324.1"/>
    </source>
</evidence>
<dbReference type="EMBL" id="JAYGGQ010000013">
    <property type="protein sequence ID" value="MEA5456324.1"/>
    <property type="molecule type" value="Genomic_DNA"/>
</dbReference>
<keyword evidence="2" id="KW-1185">Reference proteome</keyword>
<sequence>MTKLTITELTAETVELLPGRETLMFDVNWTGILASNSSVALNAVTFGSVANSAAGQFITVTQG</sequence>
<evidence type="ECO:0000313" key="2">
    <source>
        <dbReference type="Proteomes" id="UP001304769"/>
    </source>
</evidence>
<name>A0ABU5T9H9_9MICC</name>
<dbReference type="Proteomes" id="UP001304769">
    <property type="component" value="Unassembled WGS sequence"/>
</dbReference>
<organism evidence="1 2">
    <name type="scientific">Sinomonas terricola</name>
    <dbReference type="NCBI Taxonomy" id="3110330"/>
    <lineage>
        <taxon>Bacteria</taxon>
        <taxon>Bacillati</taxon>
        <taxon>Actinomycetota</taxon>
        <taxon>Actinomycetes</taxon>
        <taxon>Micrococcales</taxon>
        <taxon>Micrococcaceae</taxon>
        <taxon>Sinomonas</taxon>
    </lineage>
</organism>
<comment type="caution">
    <text evidence="1">The sequence shown here is derived from an EMBL/GenBank/DDBJ whole genome shotgun (WGS) entry which is preliminary data.</text>
</comment>
<gene>
    <name evidence="1" type="ORF">SPF06_16425</name>
</gene>
<reference evidence="1 2" key="1">
    <citation type="submission" date="2023-12" db="EMBL/GenBank/DDBJ databases">
        <title>Sinomonas terricola sp. nov, isolated from litchi orchard soil in Guangdong, PR China.</title>
        <authorList>
            <person name="Jiaxin W."/>
            <person name="Yang Z."/>
            <person name="Honghui Z."/>
        </authorList>
    </citation>
    <scope>NUCLEOTIDE SEQUENCE [LARGE SCALE GENOMIC DNA]</scope>
    <source>
        <strain evidence="1 2">JGH33</strain>
    </source>
</reference>
<accession>A0ABU5T9H9</accession>
<protein>
    <submittedName>
        <fullName evidence="1">Uncharacterized protein</fullName>
    </submittedName>
</protein>
<dbReference type="RefSeq" id="WP_323280208.1">
    <property type="nucleotide sequence ID" value="NZ_JAYGGQ010000013.1"/>
</dbReference>